<evidence type="ECO:0000313" key="2">
    <source>
        <dbReference type="EMBL" id="KYP65372.1"/>
    </source>
</evidence>
<dbReference type="Pfam" id="PF13976">
    <property type="entry name" value="gag_pre-integrs"/>
    <property type="match status" value="1"/>
</dbReference>
<dbReference type="InterPro" id="IPR039537">
    <property type="entry name" value="Retrotran_Ty1/copia-like"/>
</dbReference>
<evidence type="ECO:0000313" key="3">
    <source>
        <dbReference type="Proteomes" id="UP000075243"/>
    </source>
</evidence>
<dbReference type="Proteomes" id="UP000075243">
    <property type="component" value="Chromosome 6"/>
</dbReference>
<accession>A0A151TEA1</accession>
<dbReference type="AlphaFoldDB" id="A0A151TEA1"/>
<feature type="domain" description="GAG-pre-integrase" evidence="1">
    <location>
        <begin position="196"/>
        <end position="248"/>
    </location>
</feature>
<dbReference type="Gene3D" id="3.30.420.10">
    <property type="entry name" value="Ribonuclease H-like superfamily/Ribonuclease H"/>
    <property type="match status" value="1"/>
</dbReference>
<name>A0A151TEA1_CAJCA</name>
<dbReference type="InterPro" id="IPR025724">
    <property type="entry name" value="GAG-pre-integrase_dom"/>
</dbReference>
<dbReference type="PANTHER" id="PTHR42648">
    <property type="entry name" value="TRANSPOSASE, PUTATIVE-RELATED"/>
    <property type="match status" value="1"/>
</dbReference>
<dbReference type="InterPro" id="IPR012337">
    <property type="entry name" value="RNaseH-like_sf"/>
</dbReference>
<dbReference type="InterPro" id="IPR036397">
    <property type="entry name" value="RNaseH_sf"/>
</dbReference>
<keyword evidence="3" id="KW-1185">Reference proteome</keyword>
<gene>
    <name evidence="2" type="ORF">KK1_011605</name>
</gene>
<reference evidence="2 3" key="1">
    <citation type="journal article" date="2012" name="Nat. Biotechnol.">
        <title>Draft genome sequence of pigeonpea (Cajanus cajan), an orphan legume crop of resource-poor farmers.</title>
        <authorList>
            <person name="Varshney R.K."/>
            <person name="Chen W."/>
            <person name="Li Y."/>
            <person name="Bharti A.K."/>
            <person name="Saxena R.K."/>
            <person name="Schlueter J.A."/>
            <person name="Donoghue M.T."/>
            <person name="Azam S."/>
            <person name="Fan G."/>
            <person name="Whaley A.M."/>
            <person name="Farmer A.D."/>
            <person name="Sheridan J."/>
            <person name="Iwata A."/>
            <person name="Tuteja R."/>
            <person name="Penmetsa R.V."/>
            <person name="Wu W."/>
            <person name="Upadhyaya H.D."/>
            <person name="Yang S.P."/>
            <person name="Shah T."/>
            <person name="Saxena K.B."/>
            <person name="Michael T."/>
            <person name="McCombie W.R."/>
            <person name="Yang B."/>
            <person name="Zhang G."/>
            <person name="Yang H."/>
            <person name="Wang J."/>
            <person name="Spillane C."/>
            <person name="Cook D.R."/>
            <person name="May G.D."/>
            <person name="Xu X."/>
            <person name="Jackson S.A."/>
        </authorList>
    </citation>
    <scope>NUCLEOTIDE SEQUENCE [LARGE SCALE GENOMIC DNA]</scope>
    <source>
        <strain evidence="3">cv. Asha</strain>
    </source>
</reference>
<evidence type="ECO:0000259" key="1">
    <source>
        <dbReference type="Pfam" id="PF13976"/>
    </source>
</evidence>
<dbReference type="GO" id="GO:0003676">
    <property type="term" value="F:nucleic acid binding"/>
    <property type="evidence" value="ECO:0007669"/>
    <property type="project" value="InterPro"/>
</dbReference>
<dbReference type="PANTHER" id="PTHR42648:SF22">
    <property type="entry name" value="REVERSE TRANSCRIPTASE TY1_COPIA-TYPE DOMAIN-CONTAINING PROTEIN"/>
    <property type="match status" value="1"/>
</dbReference>
<dbReference type="EMBL" id="CM003608">
    <property type="protein sequence ID" value="KYP65372.1"/>
    <property type="molecule type" value="Genomic_DNA"/>
</dbReference>
<sequence>MASTIAVKPDSSIFTNYANVPLFIDKLDGTNYDTWASDIKFWLKGQDYVALLTQTAASVYEKNRPRWSKIDAQICSVLKSTIHPSLKQIFYAHETCVDVWEQARLLYTNNTQRLYGACQNLPSIFLCDHCHKLGHTIDRCYVLHGRPTCLATAIVHVASLVSIASSATSSDSFGFGPPTFFHDFLKWYEERQASNSTTTSTPVGLVVDSPSLIHAQLGHPSLAKLQHLVPRLSKLSHLSCKSCQLGKHSRCFFSQSVPSRMLSLFALVHSDIWGSSRVRSTLGFHYFVTFIDDYSRCTWLFLMKTQSELFSICQSLYNEIQKQFGVSIRTFRSDNACEFPHYITLSYHKLSPSFIVGLSINRMLKMPFFMGIC</sequence>
<proteinExistence type="predicted"/>
<dbReference type="SUPFAM" id="SSF53098">
    <property type="entry name" value="Ribonuclease H-like"/>
    <property type="match status" value="1"/>
</dbReference>
<organism evidence="2 3">
    <name type="scientific">Cajanus cajan</name>
    <name type="common">Pigeon pea</name>
    <name type="synonym">Cajanus indicus</name>
    <dbReference type="NCBI Taxonomy" id="3821"/>
    <lineage>
        <taxon>Eukaryota</taxon>
        <taxon>Viridiplantae</taxon>
        <taxon>Streptophyta</taxon>
        <taxon>Embryophyta</taxon>
        <taxon>Tracheophyta</taxon>
        <taxon>Spermatophyta</taxon>
        <taxon>Magnoliopsida</taxon>
        <taxon>eudicotyledons</taxon>
        <taxon>Gunneridae</taxon>
        <taxon>Pentapetalae</taxon>
        <taxon>rosids</taxon>
        <taxon>fabids</taxon>
        <taxon>Fabales</taxon>
        <taxon>Fabaceae</taxon>
        <taxon>Papilionoideae</taxon>
        <taxon>50 kb inversion clade</taxon>
        <taxon>NPAAA clade</taxon>
        <taxon>indigoferoid/millettioid clade</taxon>
        <taxon>Phaseoleae</taxon>
        <taxon>Cajanus</taxon>
    </lineage>
</organism>
<dbReference type="Gramene" id="C.cajan_11278.t">
    <property type="protein sequence ID" value="C.cajan_11278.t"/>
    <property type="gene ID" value="C.cajan_11278"/>
</dbReference>
<protein>
    <submittedName>
        <fullName evidence="2">Retrovirus-related Pol polyprotein from transposon TNT 1-94</fullName>
    </submittedName>
</protein>